<feature type="transmembrane region" description="Helical" evidence="1">
    <location>
        <begin position="132"/>
        <end position="151"/>
    </location>
</feature>
<feature type="transmembrane region" description="Helical" evidence="1">
    <location>
        <begin position="55"/>
        <end position="77"/>
    </location>
</feature>
<keyword evidence="3" id="KW-1185">Reference proteome</keyword>
<feature type="transmembrane region" description="Helical" evidence="1">
    <location>
        <begin position="97"/>
        <end position="120"/>
    </location>
</feature>
<feature type="transmembrane region" description="Helical" evidence="1">
    <location>
        <begin position="171"/>
        <end position="194"/>
    </location>
</feature>
<dbReference type="EMBL" id="JAVRRJ010000001">
    <property type="protein sequence ID" value="KAK5091217.1"/>
    <property type="molecule type" value="Genomic_DNA"/>
</dbReference>
<evidence type="ECO:0000313" key="3">
    <source>
        <dbReference type="Proteomes" id="UP001309876"/>
    </source>
</evidence>
<keyword evidence="1" id="KW-0812">Transmembrane</keyword>
<dbReference type="AlphaFoldDB" id="A0AAN7YF29"/>
<keyword evidence="1" id="KW-1133">Transmembrane helix</keyword>
<accession>A0AAN7YF29</accession>
<dbReference type="Proteomes" id="UP001309876">
    <property type="component" value="Unassembled WGS sequence"/>
</dbReference>
<name>A0AAN7YF29_9EURO</name>
<evidence type="ECO:0000256" key="1">
    <source>
        <dbReference type="SAM" id="Phobius"/>
    </source>
</evidence>
<protein>
    <submittedName>
        <fullName evidence="2">Uncharacterized protein</fullName>
    </submittedName>
</protein>
<comment type="caution">
    <text evidence="2">The sequence shown here is derived from an EMBL/GenBank/DDBJ whole genome shotgun (WGS) entry which is preliminary data.</text>
</comment>
<gene>
    <name evidence="2" type="ORF">LTR05_001398</name>
</gene>
<keyword evidence="1" id="KW-0472">Membrane</keyword>
<reference evidence="2 3" key="1">
    <citation type="submission" date="2023-08" db="EMBL/GenBank/DDBJ databases">
        <title>Black Yeasts Isolated from many extreme environments.</title>
        <authorList>
            <person name="Coleine C."/>
            <person name="Stajich J.E."/>
            <person name="Selbmann L."/>
        </authorList>
    </citation>
    <scope>NUCLEOTIDE SEQUENCE [LARGE SCALE GENOMIC DNA]</scope>
    <source>
        <strain evidence="2 3">CCFEE 5910</strain>
    </source>
</reference>
<evidence type="ECO:0000313" key="2">
    <source>
        <dbReference type="EMBL" id="KAK5091217.1"/>
    </source>
</evidence>
<proteinExistence type="predicted"/>
<sequence>MKLWPWTFPGRASTFWAKRNPFLRSLGFELPFIFGIATNTEEKPKEIIQPSRPLAIARCSIHVLPICVSVTILVLNFGNSYLGRGLPGSIIDPSINIALLQVAAKIQELLIVASVTTIVMHVLRSELVHGEGLPLGLLAGGFLYSSLSYFWSPEFWGSFYSKAPWITHLRVYGIIVLGGLIAVFAGPSTAILLVPREQPWPAGGTTIYLPGPADHWWPTYINNTKLALLDGCAHSNSSGHPLCPKAAFPAIWGSRNSIDILDNRGFAPGTYQNLTTSFSFGPSTVDLPSNLDLLPNLRYHGTHRGYACETSMWGPRAAEAVYGAQLKQDWIDEAFALPYNIIRYGPSLTQYKYFGSMEVKTTSRIPTVRAACSASQILSTSENSVLFPVLPQDTCWTSANVSSVVIDQLNPTTTDRVRTTWVSLPQNLGSVSGGIVVEIPSADEHARVVVGCTLDARWTEGKIITYHLEDASSLEKVAKQILITTSLLEEPVSASGRVPGYSDFSPVTSSPSTKITFDKSWLEALTPILPLETSTGSTHNLTTLESILSDLNFVSVNTPTAQEQGKLWDGVRTDVVNRTVALEWWLALLVTDGLARLGTNEVLNTTGLQAAWSLLNYVKADDFRNKLFKGRPALMQPNAQTVIQRRVSLTIGGYSYKASSITDYASAVLLLTHMLLALAHSLYIGWWTGRSSSSWDSLTELMVLMQNSTPATKVLQNTNAGISELRTYSRKAKAYAVRDISDLMSEATVELSFDDARTTRVEDIDAICCHGRSTHDQRPNSVSSVNSKSPLLLDTEFVTLHQSTFPMHGNHSAHSTTLRRRRMYERILPDVKYR</sequence>
<organism evidence="2 3">
    <name type="scientific">Lithohypha guttulata</name>
    <dbReference type="NCBI Taxonomy" id="1690604"/>
    <lineage>
        <taxon>Eukaryota</taxon>
        <taxon>Fungi</taxon>
        <taxon>Dikarya</taxon>
        <taxon>Ascomycota</taxon>
        <taxon>Pezizomycotina</taxon>
        <taxon>Eurotiomycetes</taxon>
        <taxon>Chaetothyriomycetidae</taxon>
        <taxon>Chaetothyriales</taxon>
        <taxon>Trichomeriaceae</taxon>
        <taxon>Lithohypha</taxon>
    </lineage>
</organism>